<protein>
    <submittedName>
        <fullName evidence="4">4'-phosphopantetheinyl transferase family protein</fullName>
    </submittedName>
</protein>
<dbReference type="PANTHER" id="PTHR12215">
    <property type="entry name" value="PHOSPHOPANTETHEINE TRANSFERASE"/>
    <property type="match status" value="1"/>
</dbReference>
<dbReference type="EMBL" id="JBHSMA010000013">
    <property type="protein sequence ID" value="MFC5412548.1"/>
    <property type="molecule type" value="Genomic_DNA"/>
</dbReference>
<comment type="caution">
    <text evidence="4">The sequence shown here is derived from an EMBL/GenBank/DDBJ whole genome shotgun (WGS) entry which is preliminary data.</text>
</comment>
<evidence type="ECO:0000256" key="1">
    <source>
        <dbReference type="ARBA" id="ARBA00010990"/>
    </source>
</evidence>
<proteinExistence type="inferred from homology"/>
<sequence length="234" mass="26554">MEWSLSFEASACMTSQDKEPQLLIASAPLGDGWPEPMARFYQEQVPASLHPRLNAYRNWQDRQRSIIGRLLLAKALQQYGFPDQAGEQIKIGPYGKPYADFGFQFNIAHSASRIVCVASRTVKVGVDIEQIRTIDFSDFESVMSPAQWQQILNSSDSLLAFWRFWTVKEAIAKADGRGLGLPLDTISVESSVAKLEQNRWYVTELHRWDGYCGYVAGSQLIRPDCIRFTDYQFG</sequence>
<dbReference type="GO" id="GO:0016740">
    <property type="term" value="F:transferase activity"/>
    <property type="evidence" value="ECO:0007669"/>
    <property type="project" value="UniProtKB-KW"/>
</dbReference>
<comment type="similarity">
    <text evidence="1">Belongs to the P-Pant transferase superfamily. Gsp/Sfp/HetI/AcpT family.</text>
</comment>
<evidence type="ECO:0000313" key="4">
    <source>
        <dbReference type="EMBL" id="MFC5412548.1"/>
    </source>
</evidence>
<dbReference type="Pfam" id="PF01648">
    <property type="entry name" value="ACPS"/>
    <property type="match status" value="1"/>
</dbReference>
<keyword evidence="2 4" id="KW-0808">Transferase</keyword>
<name>A0ABW0IJ54_9BACT</name>
<dbReference type="PANTHER" id="PTHR12215:SF10">
    <property type="entry name" value="L-AMINOADIPATE-SEMIALDEHYDE DEHYDROGENASE-PHOSPHOPANTETHEINYL TRANSFERASE"/>
    <property type="match status" value="1"/>
</dbReference>
<dbReference type="RefSeq" id="WP_379850167.1">
    <property type="nucleotide sequence ID" value="NZ_JBHSMA010000013.1"/>
</dbReference>
<dbReference type="InterPro" id="IPR037143">
    <property type="entry name" value="4-PPantetheinyl_Trfase_dom_sf"/>
</dbReference>
<dbReference type="SUPFAM" id="SSF56214">
    <property type="entry name" value="4'-phosphopantetheinyl transferase"/>
    <property type="match status" value="2"/>
</dbReference>
<accession>A0ABW0IJ54</accession>
<feature type="domain" description="4'-phosphopantetheinyl transferase" evidence="3">
    <location>
        <begin position="124"/>
        <end position="200"/>
    </location>
</feature>
<dbReference type="InterPro" id="IPR008278">
    <property type="entry name" value="4-PPantetheinyl_Trfase_dom"/>
</dbReference>
<keyword evidence="5" id="KW-1185">Reference proteome</keyword>
<organism evidence="4 5">
    <name type="scientific">Larkinella bovis</name>
    <dbReference type="NCBI Taxonomy" id="683041"/>
    <lineage>
        <taxon>Bacteria</taxon>
        <taxon>Pseudomonadati</taxon>
        <taxon>Bacteroidota</taxon>
        <taxon>Cytophagia</taxon>
        <taxon>Cytophagales</taxon>
        <taxon>Spirosomataceae</taxon>
        <taxon>Larkinella</taxon>
    </lineage>
</organism>
<dbReference type="Proteomes" id="UP001596106">
    <property type="component" value="Unassembled WGS sequence"/>
</dbReference>
<dbReference type="InterPro" id="IPR050559">
    <property type="entry name" value="P-Pant_transferase_sf"/>
</dbReference>
<dbReference type="Gene3D" id="3.90.470.20">
    <property type="entry name" value="4'-phosphopantetheinyl transferase domain"/>
    <property type="match status" value="2"/>
</dbReference>
<evidence type="ECO:0000256" key="2">
    <source>
        <dbReference type="ARBA" id="ARBA00022679"/>
    </source>
</evidence>
<evidence type="ECO:0000313" key="5">
    <source>
        <dbReference type="Proteomes" id="UP001596106"/>
    </source>
</evidence>
<evidence type="ECO:0000259" key="3">
    <source>
        <dbReference type="Pfam" id="PF01648"/>
    </source>
</evidence>
<reference evidence="5" key="1">
    <citation type="journal article" date="2019" name="Int. J. Syst. Evol. Microbiol.">
        <title>The Global Catalogue of Microorganisms (GCM) 10K type strain sequencing project: providing services to taxonomists for standard genome sequencing and annotation.</title>
        <authorList>
            <consortium name="The Broad Institute Genomics Platform"/>
            <consortium name="The Broad Institute Genome Sequencing Center for Infectious Disease"/>
            <person name="Wu L."/>
            <person name="Ma J."/>
        </authorList>
    </citation>
    <scope>NUCLEOTIDE SEQUENCE [LARGE SCALE GENOMIC DNA]</scope>
    <source>
        <strain evidence="5">CCUG 55250</strain>
    </source>
</reference>
<gene>
    <name evidence="4" type="ORF">ACFPMF_24700</name>
</gene>